<proteinExistence type="predicted"/>
<dbReference type="AlphaFoldDB" id="A0A7D7R339"/>
<gene>
    <name evidence="2" type="ORF">H1R19_00265</name>
</gene>
<evidence type="ECO:0000313" key="3">
    <source>
        <dbReference type="Proteomes" id="UP000515663"/>
    </source>
</evidence>
<organism evidence="2 3">
    <name type="scientific">Gordonia jinghuaiqii</name>
    <dbReference type="NCBI Taxonomy" id="2758710"/>
    <lineage>
        <taxon>Bacteria</taxon>
        <taxon>Bacillati</taxon>
        <taxon>Actinomycetota</taxon>
        <taxon>Actinomycetes</taxon>
        <taxon>Mycobacteriales</taxon>
        <taxon>Gordoniaceae</taxon>
        <taxon>Gordonia</taxon>
    </lineage>
</organism>
<dbReference type="EMBL" id="CP059491">
    <property type="protein sequence ID" value="QMT01692.1"/>
    <property type="molecule type" value="Genomic_DNA"/>
</dbReference>
<dbReference type="KEGG" id="gji:H1R19_00265"/>
<reference evidence="3" key="1">
    <citation type="submission" date="2020-07" db="EMBL/GenBank/DDBJ databases">
        <title>novel species isolated from the respiratory tract of Marmot.</title>
        <authorList>
            <person name="Zhang G."/>
        </authorList>
    </citation>
    <scope>NUCLEOTIDE SEQUENCE [LARGE SCALE GENOMIC DNA]</scope>
    <source>
        <strain evidence="3">686</strain>
    </source>
</reference>
<evidence type="ECO:0000313" key="2">
    <source>
        <dbReference type="EMBL" id="QMT01692.1"/>
    </source>
</evidence>
<sequence length="84" mass="9971">MPSRIAELCHYDVATLTRYLEVCERQWREWRGNAAEVRVAAGDPAAVRFCEEEEAFWQRFAELLRIAIHEADESDRRTFRRRSA</sequence>
<feature type="domain" description="TY-Chap C-terminal" evidence="1">
    <location>
        <begin position="2"/>
        <end position="69"/>
    </location>
</feature>
<dbReference type="Pfam" id="PF22554">
    <property type="entry name" value="Chap-C"/>
    <property type="match status" value="1"/>
</dbReference>
<keyword evidence="3" id="KW-1185">Reference proteome</keyword>
<dbReference type="InterPro" id="IPR054342">
    <property type="entry name" value="TY-Chap_C"/>
</dbReference>
<name>A0A7D7R339_9ACTN</name>
<evidence type="ECO:0000259" key="1">
    <source>
        <dbReference type="Pfam" id="PF22554"/>
    </source>
</evidence>
<accession>A0A7D7R339</accession>
<dbReference type="Proteomes" id="UP000515663">
    <property type="component" value="Chromosome"/>
</dbReference>
<protein>
    <recommendedName>
        <fullName evidence="1">TY-Chap C-terminal domain-containing protein</fullName>
    </recommendedName>
</protein>